<dbReference type="AlphaFoldDB" id="A0A7S0HBC1"/>
<dbReference type="GO" id="GO:0043022">
    <property type="term" value="F:ribosome binding"/>
    <property type="evidence" value="ECO:0007669"/>
    <property type="project" value="InterPro"/>
</dbReference>
<name>A0A7S0HBC1_9EUKA</name>
<dbReference type="EMBL" id="HBEP01000893">
    <property type="protein sequence ID" value="CAD8467019.1"/>
    <property type="molecule type" value="Transcribed_RNA"/>
</dbReference>
<protein>
    <recommendedName>
        <fullName evidence="1">Letm1 RBD domain-containing protein</fullName>
    </recommendedName>
</protein>
<accession>A0A7S0HBC1</accession>
<dbReference type="Pfam" id="PF07766">
    <property type="entry name" value="LETM1_RBD"/>
    <property type="match status" value="1"/>
</dbReference>
<gene>
    <name evidence="2" type="ORF">PANT1444_LOCUS534</name>
</gene>
<organism evidence="2">
    <name type="scientific">Phaeocystis antarctica</name>
    <dbReference type="NCBI Taxonomy" id="33657"/>
    <lineage>
        <taxon>Eukaryota</taxon>
        <taxon>Haptista</taxon>
        <taxon>Haptophyta</taxon>
        <taxon>Prymnesiophyceae</taxon>
        <taxon>Phaeocystales</taxon>
        <taxon>Phaeocystaceae</taxon>
        <taxon>Phaeocystis</taxon>
    </lineage>
</organism>
<reference evidence="2" key="1">
    <citation type="submission" date="2021-01" db="EMBL/GenBank/DDBJ databases">
        <authorList>
            <person name="Corre E."/>
            <person name="Pelletier E."/>
            <person name="Niang G."/>
            <person name="Scheremetjew M."/>
            <person name="Finn R."/>
            <person name="Kale V."/>
            <person name="Holt S."/>
            <person name="Cochrane G."/>
            <person name="Meng A."/>
            <person name="Brown T."/>
            <person name="Cohen L."/>
        </authorList>
    </citation>
    <scope>NUCLEOTIDE SEQUENCE</scope>
    <source>
        <strain evidence="2">CCMP1374</strain>
    </source>
</reference>
<proteinExistence type="predicted"/>
<sequence>MDARCRVLDVRAAKGDDEGACAEALEETLQQVSALASDLALTNLTETVDFSAKRAARRLWGGARASLAFCYRGLRITLGDVIESFGLLGRLLAGNSLTLQDSGLIRRTVADVSKLVPYTIIMVIPMSPPGHVFAFSVLNRVFPNAVPSAFTAQRQDINDIYTRIAAEASSEPRRPARSALLLVTTVKDYVLAFTRKPAPTLRKLWPASDAAPAAPA</sequence>
<evidence type="ECO:0000259" key="1">
    <source>
        <dbReference type="Pfam" id="PF07766"/>
    </source>
</evidence>
<dbReference type="InterPro" id="IPR033122">
    <property type="entry name" value="LETM1-like_RBD"/>
</dbReference>
<feature type="domain" description="Letm1 RBD" evidence="1">
    <location>
        <begin position="97"/>
        <end position="163"/>
    </location>
</feature>
<evidence type="ECO:0000313" key="2">
    <source>
        <dbReference type="EMBL" id="CAD8467019.1"/>
    </source>
</evidence>